<evidence type="ECO:0000313" key="6">
    <source>
        <dbReference type="Proteomes" id="UP000309992"/>
    </source>
</evidence>
<evidence type="ECO:0000259" key="4">
    <source>
        <dbReference type="Pfam" id="PF08125"/>
    </source>
</evidence>
<feature type="domain" description="Mannitol dehydrogenase N-terminal" evidence="3">
    <location>
        <begin position="23"/>
        <end position="250"/>
    </location>
</feature>
<dbReference type="PANTHER" id="PTHR43362:SF1">
    <property type="entry name" value="MANNITOL DEHYDROGENASE 2-RELATED"/>
    <property type="match status" value="1"/>
</dbReference>
<sequence length="423" mass="45342">MTATTTPRLNRAALAAGPPPPARIVHLGVGAFHRSHQAWYTAHAADADRWGIAGFTGRSAAAADRLGPQDGVYTLVTRDHDGDRFELIGSIVGVQPGDRHDRLAAAIAAPRTSVVTLTITEAAYDVTHADLTSPRTALARLLHGLSARRDAGGGPLAVVPCDNLPDNGTRLAGTLRRLAEQAAPDLVSWLDEHVSYVSTSVDRITPRAPADLAEYVAAATGWYDEAPVIAERFSDWVLSGDFPAGRPAWDTAGAQFVPDVEPYEARKLWMLNGAHTALACAGLLRGHRTVDDAIADAECRALVGRYWDECERHLPPQLDLTRYRQDLLARFGNARMDHHLTQIAEDTTTKLRVRVVPVALRELAAGRRADGCAAVVAEWVRAVRAAKVPADGAEGDPLAALSPELASSRTFRETVDSRAGSIG</sequence>
<dbReference type="Proteomes" id="UP000309992">
    <property type="component" value="Unassembled WGS sequence"/>
</dbReference>
<dbReference type="PRINTS" id="PR00084">
    <property type="entry name" value="MTLDHDRGNASE"/>
</dbReference>
<dbReference type="InterPro" id="IPR000669">
    <property type="entry name" value="Mannitol_DH"/>
</dbReference>
<proteinExistence type="predicted"/>
<evidence type="ECO:0000313" key="5">
    <source>
        <dbReference type="EMBL" id="TKG70922.1"/>
    </source>
</evidence>
<dbReference type="Gene3D" id="1.10.1040.10">
    <property type="entry name" value="N-(1-d-carboxylethyl)-l-norvaline Dehydrogenase, domain 2"/>
    <property type="match status" value="1"/>
</dbReference>
<dbReference type="EMBL" id="SWMS01000007">
    <property type="protein sequence ID" value="TKG70922.1"/>
    <property type="molecule type" value="Genomic_DNA"/>
</dbReference>
<protein>
    <submittedName>
        <fullName evidence="5">Mannitol dehydrogenase family protein</fullName>
    </submittedName>
</protein>
<dbReference type="InterPro" id="IPR008927">
    <property type="entry name" value="6-PGluconate_DH-like_C_sf"/>
</dbReference>
<evidence type="ECO:0000259" key="3">
    <source>
        <dbReference type="Pfam" id="PF01232"/>
    </source>
</evidence>
<feature type="domain" description="Mannitol dehydrogenase C-terminal" evidence="4">
    <location>
        <begin position="259"/>
        <end position="384"/>
    </location>
</feature>
<dbReference type="SUPFAM" id="SSF51735">
    <property type="entry name" value="NAD(P)-binding Rossmann-fold domains"/>
    <property type="match status" value="1"/>
</dbReference>
<dbReference type="RefSeq" id="WP_137095435.1">
    <property type="nucleotide sequence ID" value="NZ_SWMS01000007.1"/>
</dbReference>
<name>A0ABY2S5S5_9PSEU</name>
<reference evidence="5 6" key="1">
    <citation type="journal article" date="2015" name="Antonie Van Leeuwenhoek">
        <title>Prauserella endophytica sp. nov., an endophytic actinobacterium isolated from Tamarix taklamakanensis.</title>
        <authorList>
            <person name="Liu J.M."/>
            <person name="Habden X."/>
            <person name="Guo L."/>
            <person name="Tuo L."/>
            <person name="Jiang Z.K."/>
            <person name="Liu S.W."/>
            <person name="Liu X.F."/>
            <person name="Chen L."/>
            <person name="Li R.F."/>
            <person name="Zhang Y.Q."/>
            <person name="Sun C.H."/>
        </authorList>
    </citation>
    <scope>NUCLEOTIDE SEQUENCE [LARGE SCALE GENOMIC DNA]</scope>
    <source>
        <strain evidence="5 6">CGMCC 4.7182</strain>
    </source>
</reference>
<dbReference type="SUPFAM" id="SSF48179">
    <property type="entry name" value="6-phosphogluconate dehydrogenase C-terminal domain-like"/>
    <property type="match status" value="1"/>
</dbReference>
<dbReference type="Pfam" id="PF01232">
    <property type="entry name" value="Mannitol_dh"/>
    <property type="match status" value="1"/>
</dbReference>
<keyword evidence="1" id="KW-0560">Oxidoreductase</keyword>
<dbReference type="PANTHER" id="PTHR43362">
    <property type="entry name" value="MANNITOL DEHYDROGENASE DSF1-RELATED"/>
    <property type="match status" value="1"/>
</dbReference>
<gene>
    <name evidence="5" type="ORF">FCN18_15510</name>
</gene>
<dbReference type="InterPro" id="IPR013118">
    <property type="entry name" value="Mannitol_DH_C"/>
</dbReference>
<dbReference type="Gene3D" id="3.40.50.720">
    <property type="entry name" value="NAD(P)-binding Rossmann-like Domain"/>
    <property type="match status" value="1"/>
</dbReference>
<dbReference type="Pfam" id="PF08125">
    <property type="entry name" value="Mannitol_dh_C"/>
    <property type="match status" value="1"/>
</dbReference>
<organism evidence="5 6">
    <name type="scientific">Prauserella endophytica</name>
    <dbReference type="NCBI Taxonomy" id="1592324"/>
    <lineage>
        <taxon>Bacteria</taxon>
        <taxon>Bacillati</taxon>
        <taxon>Actinomycetota</taxon>
        <taxon>Actinomycetes</taxon>
        <taxon>Pseudonocardiales</taxon>
        <taxon>Pseudonocardiaceae</taxon>
        <taxon>Prauserella</taxon>
        <taxon>Prauserella coralliicola group</taxon>
    </lineage>
</organism>
<dbReference type="InterPro" id="IPR036291">
    <property type="entry name" value="NAD(P)-bd_dom_sf"/>
</dbReference>
<comment type="catalytic activity">
    <reaction evidence="2">
        <text>D-mannitol 1-phosphate + NAD(+) = beta-D-fructose 6-phosphate + NADH + H(+)</text>
        <dbReference type="Rhea" id="RHEA:19661"/>
        <dbReference type="ChEBI" id="CHEBI:15378"/>
        <dbReference type="ChEBI" id="CHEBI:57540"/>
        <dbReference type="ChEBI" id="CHEBI:57634"/>
        <dbReference type="ChEBI" id="CHEBI:57945"/>
        <dbReference type="ChEBI" id="CHEBI:61381"/>
        <dbReference type="EC" id="1.1.1.17"/>
    </reaction>
</comment>
<dbReference type="InterPro" id="IPR013328">
    <property type="entry name" value="6PGD_dom2"/>
</dbReference>
<accession>A0ABY2S5S5</accession>
<dbReference type="InterPro" id="IPR013131">
    <property type="entry name" value="Mannitol_DH_N"/>
</dbReference>
<keyword evidence="6" id="KW-1185">Reference proteome</keyword>
<evidence type="ECO:0000256" key="2">
    <source>
        <dbReference type="ARBA" id="ARBA00048615"/>
    </source>
</evidence>
<comment type="caution">
    <text evidence="5">The sequence shown here is derived from an EMBL/GenBank/DDBJ whole genome shotgun (WGS) entry which is preliminary data.</text>
</comment>
<evidence type="ECO:0000256" key="1">
    <source>
        <dbReference type="ARBA" id="ARBA00023002"/>
    </source>
</evidence>
<dbReference type="InterPro" id="IPR050988">
    <property type="entry name" value="Mannitol_DH/Oxidoreductase"/>
</dbReference>